<dbReference type="Gene3D" id="1.20.1090.10">
    <property type="entry name" value="Dehydroquinate synthase-like - alpha domain"/>
    <property type="match status" value="1"/>
</dbReference>
<evidence type="ECO:0000313" key="6">
    <source>
        <dbReference type="Proteomes" id="UP000093044"/>
    </source>
</evidence>
<dbReference type="Pfam" id="PF25137">
    <property type="entry name" value="ADH_Fe_C"/>
    <property type="match status" value="1"/>
</dbReference>
<dbReference type="GO" id="GO:0004022">
    <property type="term" value="F:alcohol dehydrogenase (NAD+) activity"/>
    <property type="evidence" value="ECO:0007669"/>
    <property type="project" value="TreeGrafter"/>
</dbReference>
<dbReference type="SUPFAM" id="SSF56796">
    <property type="entry name" value="Dehydroquinate synthase-like"/>
    <property type="match status" value="1"/>
</dbReference>
<dbReference type="Pfam" id="PF00465">
    <property type="entry name" value="Fe-ADH"/>
    <property type="match status" value="1"/>
</dbReference>
<dbReference type="GeneID" id="83056814"/>
<dbReference type="Gene3D" id="3.40.50.1970">
    <property type="match status" value="1"/>
</dbReference>
<comment type="similarity">
    <text evidence="1">Belongs to the iron-containing alcohol dehydrogenase family.</text>
</comment>
<name>A0A1B2I2D7_9BACT</name>
<dbReference type="OrthoDB" id="9815791at2"/>
<sequence>MFYHQKNTCYETHTRMVVGTNCIEQLPEEIKACGGEKILIVSDPNVSKTEFYANCIDYIKKSGCPYLVWNEAEEEAPLRNVDTVCGILLKNACNLMIAVGGGSVIDICKLAGVLATNGGKGPDWAGYEKYSIPPMTLFTIPTTAGTSAEVTNMAVVHDEEKNVKFTVGHRILGAAKVTFLDGNSIESCPRGQIACCGIDALSHSFESYIALNANPITEALSLSGVRLISRNLRAVYGNSSNRQAALDLIVGSAMGGLAFNNTGCGNMHCIGRHVGPQLHINHGLSIALVMPSVAKFNFPAQMEKYRRIAEAMDLDVRGVPLADVGEIVVNGLKKLISDVGITVKMSDFKPSVEDFEKIAQDSYTQYQKFYHYRNPVKMTFKDYMMILEDCCK</sequence>
<evidence type="ECO:0000259" key="3">
    <source>
        <dbReference type="Pfam" id="PF00465"/>
    </source>
</evidence>
<reference evidence="5" key="1">
    <citation type="submission" date="2016-08" db="EMBL/GenBank/DDBJ databases">
        <title>Complete genome of Cloacibacillus porcorum.</title>
        <authorList>
            <person name="Looft T."/>
            <person name="Bayles D.O."/>
            <person name="Alt D.P."/>
        </authorList>
    </citation>
    <scope>NUCLEOTIDE SEQUENCE [LARGE SCALE GENOMIC DNA]</scope>
    <source>
        <strain evidence="5">CL-84</strain>
    </source>
</reference>
<dbReference type="EMBL" id="CP016757">
    <property type="protein sequence ID" value="ANZ44138.1"/>
    <property type="molecule type" value="Genomic_DNA"/>
</dbReference>
<dbReference type="KEGG" id="cpor:BED41_02965"/>
<keyword evidence="6" id="KW-1185">Reference proteome</keyword>
<evidence type="ECO:0000256" key="1">
    <source>
        <dbReference type="ARBA" id="ARBA00007358"/>
    </source>
</evidence>
<keyword evidence="2" id="KW-0560">Oxidoreductase</keyword>
<dbReference type="AlphaFoldDB" id="A0A1B2I2D7"/>
<dbReference type="PANTHER" id="PTHR11496:SF102">
    <property type="entry name" value="ALCOHOL DEHYDROGENASE 4"/>
    <property type="match status" value="1"/>
</dbReference>
<evidence type="ECO:0000259" key="4">
    <source>
        <dbReference type="Pfam" id="PF25137"/>
    </source>
</evidence>
<feature type="domain" description="Fe-containing alcohol dehydrogenase-like C-terminal" evidence="4">
    <location>
        <begin position="194"/>
        <end position="389"/>
    </location>
</feature>
<dbReference type="PANTHER" id="PTHR11496">
    <property type="entry name" value="ALCOHOL DEHYDROGENASE"/>
    <property type="match status" value="1"/>
</dbReference>
<feature type="domain" description="Alcohol dehydrogenase iron-type/glycerol dehydrogenase GldA" evidence="3">
    <location>
        <begin position="14"/>
        <end position="170"/>
    </location>
</feature>
<dbReference type="CDD" id="cd08551">
    <property type="entry name" value="Fe-ADH"/>
    <property type="match status" value="1"/>
</dbReference>
<dbReference type="STRING" id="1197717.BED41_02965"/>
<dbReference type="Proteomes" id="UP000093044">
    <property type="component" value="Chromosome"/>
</dbReference>
<accession>A0A1B2I2D7</accession>
<dbReference type="RefSeq" id="WP_066742920.1">
    <property type="nucleotide sequence ID" value="NZ_CP016757.1"/>
</dbReference>
<organism evidence="5 6">
    <name type="scientific">Cloacibacillus porcorum</name>
    <dbReference type="NCBI Taxonomy" id="1197717"/>
    <lineage>
        <taxon>Bacteria</taxon>
        <taxon>Thermotogati</taxon>
        <taxon>Synergistota</taxon>
        <taxon>Synergistia</taxon>
        <taxon>Synergistales</taxon>
        <taxon>Synergistaceae</taxon>
        <taxon>Cloacibacillus</taxon>
    </lineage>
</organism>
<proteinExistence type="inferred from homology"/>
<evidence type="ECO:0000313" key="5">
    <source>
        <dbReference type="EMBL" id="ANZ44138.1"/>
    </source>
</evidence>
<gene>
    <name evidence="5" type="ORF">BED41_02965</name>
</gene>
<protein>
    <recommendedName>
        <fullName evidence="7">Alcohol dehydrogenase iron-type/glycerol dehydrogenase GldA domain-containing protein</fullName>
    </recommendedName>
</protein>
<dbReference type="GO" id="GO:0046872">
    <property type="term" value="F:metal ion binding"/>
    <property type="evidence" value="ECO:0007669"/>
    <property type="project" value="InterPro"/>
</dbReference>
<dbReference type="InterPro" id="IPR001670">
    <property type="entry name" value="ADH_Fe/GldA"/>
</dbReference>
<evidence type="ECO:0000256" key="2">
    <source>
        <dbReference type="ARBA" id="ARBA00023002"/>
    </source>
</evidence>
<evidence type="ECO:0008006" key="7">
    <source>
        <dbReference type="Google" id="ProtNLM"/>
    </source>
</evidence>
<dbReference type="InterPro" id="IPR056798">
    <property type="entry name" value="ADH_Fe_C"/>
</dbReference>
<dbReference type="FunFam" id="3.40.50.1970:FF:000003">
    <property type="entry name" value="Alcohol dehydrogenase, iron-containing"/>
    <property type="match status" value="1"/>
</dbReference>
<dbReference type="InterPro" id="IPR039697">
    <property type="entry name" value="Alcohol_dehydrogenase_Fe"/>
</dbReference>